<dbReference type="GO" id="GO:0003677">
    <property type="term" value="F:DNA binding"/>
    <property type="evidence" value="ECO:0007669"/>
    <property type="project" value="UniProtKB-KW"/>
</dbReference>
<dbReference type="Pfam" id="PF02082">
    <property type="entry name" value="Rrf2"/>
    <property type="match status" value="1"/>
</dbReference>
<keyword evidence="7" id="KW-0804">Transcription</keyword>
<dbReference type="InterPro" id="IPR036390">
    <property type="entry name" value="WH_DNA-bd_sf"/>
</dbReference>
<reference evidence="8 9" key="1">
    <citation type="submission" date="2019-09" db="EMBL/GenBank/DDBJ databases">
        <title>Genomic diversity of phyloplane-associated Pantoea species in Pakistan cotton crop.</title>
        <authorList>
            <person name="Tufail M.R."/>
            <person name="Cook D.R."/>
        </authorList>
    </citation>
    <scope>NUCLEOTIDE SEQUENCE [LARGE SCALE GENOMIC DNA]</scope>
    <source>
        <strain evidence="8 9">B_8</strain>
    </source>
</reference>
<evidence type="ECO:0000256" key="6">
    <source>
        <dbReference type="ARBA" id="ARBA00023125"/>
    </source>
</evidence>
<dbReference type="GO" id="GO:0051537">
    <property type="term" value="F:2 iron, 2 sulfur cluster binding"/>
    <property type="evidence" value="ECO:0007669"/>
    <property type="project" value="UniProtKB-KW"/>
</dbReference>
<comment type="caution">
    <text evidence="8">The sequence shown here is derived from an EMBL/GenBank/DDBJ whole genome shotgun (WGS) entry which is preliminary data.</text>
</comment>
<dbReference type="SUPFAM" id="SSF46785">
    <property type="entry name" value="Winged helix' DNA-binding domain"/>
    <property type="match status" value="1"/>
</dbReference>
<dbReference type="InterPro" id="IPR036388">
    <property type="entry name" value="WH-like_DNA-bd_sf"/>
</dbReference>
<evidence type="ECO:0000313" key="9">
    <source>
        <dbReference type="Proteomes" id="UP000324255"/>
    </source>
</evidence>
<organism evidence="8 9">
    <name type="scientific">Candidatus Pantoea gossypiicola</name>
    <dbReference type="NCBI Taxonomy" id="2608008"/>
    <lineage>
        <taxon>Bacteria</taxon>
        <taxon>Pseudomonadati</taxon>
        <taxon>Pseudomonadota</taxon>
        <taxon>Gammaproteobacteria</taxon>
        <taxon>Enterobacterales</taxon>
        <taxon>Erwiniaceae</taxon>
        <taxon>Pantoea</taxon>
    </lineage>
</organism>
<keyword evidence="5" id="KW-0805">Transcription regulation</keyword>
<keyword evidence="2" id="KW-0479">Metal-binding</keyword>
<dbReference type="RefSeq" id="WP_150015727.1">
    <property type="nucleotide sequence ID" value="NZ_VWVM01000027.1"/>
</dbReference>
<dbReference type="EMBL" id="VWVM01000027">
    <property type="protein sequence ID" value="KAA6118689.1"/>
    <property type="molecule type" value="Genomic_DNA"/>
</dbReference>
<evidence type="ECO:0000256" key="4">
    <source>
        <dbReference type="ARBA" id="ARBA00023014"/>
    </source>
</evidence>
<evidence type="ECO:0000256" key="3">
    <source>
        <dbReference type="ARBA" id="ARBA00023004"/>
    </source>
</evidence>
<dbReference type="AlphaFoldDB" id="A0AB34CHK6"/>
<evidence type="ECO:0000256" key="5">
    <source>
        <dbReference type="ARBA" id="ARBA00023015"/>
    </source>
</evidence>
<evidence type="ECO:0000256" key="1">
    <source>
        <dbReference type="ARBA" id="ARBA00022491"/>
    </source>
</evidence>
<dbReference type="GO" id="GO:0003700">
    <property type="term" value="F:DNA-binding transcription factor activity"/>
    <property type="evidence" value="ECO:0007669"/>
    <property type="project" value="TreeGrafter"/>
</dbReference>
<sequence>MLTNKQINALRIMISLDELDVCTAHDLSEATGISISYIEQIIRCLRSAGLIESLRGPGGGYMPARSLARISVADTLACLSSNKAPQLVVNALNGVTLRDLKNAG</sequence>
<dbReference type="Gene3D" id="1.10.10.10">
    <property type="entry name" value="Winged helix-like DNA-binding domain superfamily/Winged helix DNA-binding domain"/>
    <property type="match status" value="1"/>
</dbReference>
<keyword evidence="1" id="KW-0678">Repressor</keyword>
<keyword evidence="6" id="KW-0238">DNA-binding</keyword>
<dbReference type="PROSITE" id="PS51197">
    <property type="entry name" value="HTH_RRF2_2"/>
    <property type="match status" value="1"/>
</dbReference>
<dbReference type="PANTHER" id="PTHR33221">
    <property type="entry name" value="WINGED HELIX-TURN-HELIX TRANSCRIPTIONAL REGULATOR, RRF2 FAMILY"/>
    <property type="match status" value="1"/>
</dbReference>
<evidence type="ECO:0000256" key="7">
    <source>
        <dbReference type="ARBA" id="ARBA00023163"/>
    </source>
</evidence>
<evidence type="ECO:0000313" key="8">
    <source>
        <dbReference type="EMBL" id="KAA6118689.1"/>
    </source>
</evidence>
<evidence type="ECO:0000256" key="2">
    <source>
        <dbReference type="ARBA" id="ARBA00022714"/>
    </source>
</evidence>
<accession>A0AB34CHK6</accession>
<name>A0AB34CHK6_9GAMM</name>
<dbReference type="PANTHER" id="PTHR33221:SF5">
    <property type="entry name" value="HTH-TYPE TRANSCRIPTIONAL REGULATOR ISCR"/>
    <property type="match status" value="1"/>
</dbReference>
<dbReference type="InterPro" id="IPR000944">
    <property type="entry name" value="Tscrpt_reg_Rrf2"/>
</dbReference>
<proteinExistence type="predicted"/>
<dbReference type="GO" id="GO:0005829">
    <property type="term" value="C:cytosol"/>
    <property type="evidence" value="ECO:0007669"/>
    <property type="project" value="TreeGrafter"/>
</dbReference>
<dbReference type="Proteomes" id="UP000324255">
    <property type="component" value="Unassembled WGS sequence"/>
</dbReference>
<keyword evidence="4" id="KW-0411">Iron-sulfur</keyword>
<gene>
    <name evidence="8" type="ORF">F3I20_22045</name>
</gene>
<keyword evidence="2" id="KW-0001">2Fe-2S</keyword>
<keyword evidence="9" id="KW-1185">Reference proteome</keyword>
<keyword evidence="3" id="KW-0408">Iron</keyword>
<protein>
    <submittedName>
        <fullName evidence="8">Rrf2 family transcriptional regulator</fullName>
    </submittedName>
</protein>